<name>A0A5B7GAF3_PORTR</name>
<evidence type="ECO:0000256" key="10">
    <source>
        <dbReference type="ARBA" id="ARBA00023286"/>
    </source>
</evidence>
<keyword evidence="8 13" id="KW-0675">Receptor</keyword>
<keyword evidence="11" id="KW-0407">Ion channel</keyword>
<keyword evidence="10" id="KW-1071">Ligand-gated ion channel</keyword>
<accession>A0A5B7GAF3</accession>
<keyword evidence="14" id="KW-1185">Reference proteome</keyword>
<reference evidence="13 14" key="1">
    <citation type="submission" date="2019-05" db="EMBL/GenBank/DDBJ databases">
        <title>Another draft genome of Portunus trituberculatus and its Hox gene families provides insights of decapod evolution.</title>
        <authorList>
            <person name="Jeong J.-H."/>
            <person name="Song I."/>
            <person name="Kim S."/>
            <person name="Choi T."/>
            <person name="Kim D."/>
            <person name="Ryu S."/>
            <person name="Kim W."/>
        </authorList>
    </citation>
    <scope>NUCLEOTIDE SEQUENCE [LARGE SCALE GENOMIC DNA]</scope>
    <source>
        <tissue evidence="13">Muscle</tissue>
    </source>
</reference>
<keyword evidence="2" id="KW-0813">Transport</keyword>
<evidence type="ECO:0000256" key="2">
    <source>
        <dbReference type="ARBA" id="ARBA00022448"/>
    </source>
</evidence>
<dbReference type="Proteomes" id="UP000324222">
    <property type="component" value="Unassembled WGS sequence"/>
</dbReference>
<gene>
    <name evidence="13" type="primary">KBP_6</name>
    <name evidence="13" type="ORF">E2C01_048163</name>
</gene>
<keyword evidence="6" id="KW-0406">Ion transport</keyword>
<dbReference type="GO" id="GO:0015276">
    <property type="term" value="F:ligand-gated monoatomic ion channel activity"/>
    <property type="evidence" value="ECO:0007669"/>
    <property type="project" value="InterPro"/>
</dbReference>
<keyword evidence="5" id="KW-1133">Transmembrane helix</keyword>
<evidence type="ECO:0000259" key="12">
    <source>
        <dbReference type="SMART" id="SM00918"/>
    </source>
</evidence>
<dbReference type="PANTHER" id="PTHR42643">
    <property type="entry name" value="IONOTROPIC RECEPTOR 20A-RELATED"/>
    <property type="match status" value="1"/>
</dbReference>
<evidence type="ECO:0000256" key="9">
    <source>
        <dbReference type="ARBA" id="ARBA00023180"/>
    </source>
</evidence>
<protein>
    <submittedName>
        <fullName evidence="13">Putative glutamate receptor</fullName>
    </submittedName>
</protein>
<evidence type="ECO:0000313" key="13">
    <source>
        <dbReference type="EMBL" id="MPC54253.1"/>
    </source>
</evidence>
<keyword evidence="7" id="KW-0472">Membrane</keyword>
<dbReference type="Gene3D" id="3.40.190.10">
    <property type="entry name" value="Periplasmic binding protein-like II"/>
    <property type="match status" value="1"/>
</dbReference>
<evidence type="ECO:0000256" key="5">
    <source>
        <dbReference type="ARBA" id="ARBA00022989"/>
    </source>
</evidence>
<sequence length="224" mass="25517">MATHSRPVLKVAVEQVLWRPRLCGGWELVVNWCDVPDVVPGLGVNVLWVPWTKVLTDTDGRMKVEGPMGKLLDMISSVLSFDYEFVRPVNMAWGRPYPNGSWDGMLGQLQRREVEFAVGPFGVTYQRESICDFTDPMYSENNAILMVRPTLRNDMAGFLKPFSGKRKAFTTKAHSLIATTTTRLRKRPSLSILSRDSAPLRTRIKLHMFLTGPDTKRRTKLLHR</sequence>
<dbReference type="GO" id="GO:0005886">
    <property type="term" value="C:plasma membrane"/>
    <property type="evidence" value="ECO:0007669"/>
    <property type="project" value="UniProtKB-SubCell"/>
</dbReference>
<evidence type="ECO:0000256" key="6">
    <source>
        <dbReference type="ARBA" id="ARBA00023065"/>
    </source>
</evidence>
<dbReference type="AlphaFoldDB" id="A0A5B7GAF3"/>
<dbReference type="SUPFAM" id="SSF53850">
    <property type="entry name" value="Periplasmic binding protein-like II"/>
    <property type="match status" value="1"/>
</dbReference>
<feature type="domain" description="Ionotropic glutamate receptor L-glutamate and glycine-binding" evidence="12">
    <location>
        <begin position="50"/>
        <end position="111"/>
    </location>
</feature>
<evidence type="ECO:0000256" key="8">
    <source>
        <dbReference type="ARBA" id="ARBA00023170"/>
    </source>
</evidence>
<dbReference type="OrthoDB" id="6356705at2759"/>
<comment type="caution">
    <text evidence="13">The sequence shown here is derived from an EMBL/GenBank/DDBJ whole genome shotgun (WGS) entry which is preliminary data.</text>
</comment>
<dbReference type="EMBL" id="VSRR010012219">
    <property type="protein sequence ID" value="MPC54253.1"/>
    <property type="molecule type" value="Genomic_DNA"/>
</dbReference>
<dbReference type="InterPro" id="IPR052192">
    <property type="entry name" value="Insect_Ionotropic_Sensory_Rcpt"/>
</dbReference>
<proteinExistence type="predicted"/>
<dbReference type="PANTHER" id="PTHR42643:SF24">
    <property type="entry name" value="IONOTROPIC RECEPTOR 60A"/>
    <property type="match status" value="1"/>
</dbReference>
<organism evidence="13 14">
    <name type="scientific">Portunus trituberculatus</name>
    <name type="common">Swimming crab</name>
    <name type="synonym">Neptunus trituberculatus</name>
    <dbReference type="NCBI Taxonomy" id="210409"/>
    <lineage>
        <taxon>Eukaryota</taxon>
        <taxon>Metazoa</taxon>
        <taxon>Ecdysozoa</taxon>
        <taxon>Arthropoda</taxon>
        <taxon>Crustacea</taxon>
        <taxon>Multicrustacea</taxon>
        <taxon>Malacostraca</taxon>
        <taxon>Eumalacostraca</taxon>
        <taxon>Eucarida</taxon>
        <taxon>Decapoda</taxon>
        <taxon>Pleocyemata</taxon>
        <taxon>Brachyura</taxon>
        <taxon>Eubrachyura</taxon>
        <taxon>Portunoidea</taxon>
        <taxon>Portunidae</taxon>
        <taxon>Portuninae</taxon>
        <taxon>Portunus</taxon>
    </lineage>
</organism>
<evidence type="ECO:0000256" key="3">
    <source>
        <dbReference type="ARBA" id="ARBA00022475"/>
    </source>
</evidence>
<dbReference type="InterPro" id="IPR019594">
    <property type="entry name" value="Glu/Gly-bd"/>
</dbReference>
<evidence type="ECO:0000313" key="14">
    <source>
        <dbReference type="Proteomes" id="UP000324222"/>
    </source>
</evidence>
<keyword evidence="3" id="KW-1003">Cell membrane</keyword>
<evidence type="ECO:0000256" key="1">
    <source>
        <dbReference type="ARBA" id="ARBA00004651"/>
    </source>
</evidence>
<evidence type="ECO:0000256" key="11">
    <source>
        <dbReference type="ARBA" id="ARBA00023303"/>
    </source>
</evidence>
<keyword evidence="4" id="KW-0812">Transmembrane</keyword>
<dbReference type="SMART" id="SM00918">
    <property type="entry name" value="Lig_chan-Glu_bd"/>
    <property type="match status" value="1"/>
</dbReference>
<evidence type="ECO:0000256" key="4">
    <source>
        <dbReference type="ARBA" id="ARBA00022692"/>
    </source>
</evidence>
<dbReference type="Pfam" id="PF10613">
    <property type="entry name" value="Lig_chan-Glu_bd"/>
    <property type="match status" value="1"/>
</dbReference>
<comment type="subcellular location">
    <subcellularLocation>
        <location evidence="1">Cell membrane</location>
        <topology evidence="1">Multi-pass membrane protein</topology>
    </subcellularLocation>
</comment>
<evidence type="ECO:0000256" key="7">
    <source>
        <dbReference type="ARBA" id="ARBA00023136"/>
    </source>
</evidence>
<keyword evidence="9" id="KW-0325">Glycoprotein</keyword>